<protein>
    <submittedName>
        <fullName evidence="10">Peptidase A24</fullName>
    </submittedName>
</protein>
<feature type="transmembrane region" description="Helical" evidence="7">
    <location>
        <begin position="156"/>
        <end position="176"/>
    </location>
</feature>
<keyword evidence="6 7" id="KW-0472">Membrane</keyword>
<dbReference type="InterPro" id="IPR000045">
    <property type="entry name" value="Prepilin_IV_endopep_pep"/>
</dbReference>
<accession>A0A3D8ICZ3</accession>
<dbReference type="InterPro" id="IPR050882">
    <property type="entry name" value="Prepilin_peptidase/N-MTase"/>
</dbReference>
<dbReference type="Proteomes" id="UP000256650">
    <property type="component" value="Unassembled WGS sequence"/>
</dbReference>
<feature type="transmembrane region" description="Helical" evidence="7">
    <location>
        <begin position="6"/>
        <end position="26"/>
    </location>
</feature>
<keyword evidence="5 7" id="KW-1133">Transmembrane helix</keyword>
<evidence type="ECO:0000256" key="4">
    <source>
        <dbReference type="ARBA" id="ARBA00022692"/>
    </source>
</evidence>
<feature type="transmembrane region" description="Helical" evidence="7">
    <location>
        <begin position="188"/>
        <end position="219"/>
    </location>
</feature>
<evidence type="ECO:0000256" key="5">
    <source>
        <dbReference type="ARBA" id="ARBA00022989"/>
    </source>
</evidence>
<sequence>MNLEWFEIALVFCFGLSFGSFANVLIYRIPHSLSLITPNSFCPHCQKSLKLKDKIPLLSFLFYRAKCPYCLAKIPFYYFFSEILGGILAIFCYVWLGIFGIILFWLLLCFYVLSVIDWHFLEIPDSLNFLNLALGVSYGIGELPANLLGIAWAESLLFAFCFMGIASFLRLFVGSFTRKEVLGEGDIIVFGTLGSALGGNGILAIFFGASFALFVLLILKYFPNINSLALAIPFVPFLFLGFFLTLLCQFFQIL</sequence>
<proteinExistence type="inferred from homology"/>
<feature type="transmembrane region" description="Helical" evidence="7">
    <location>
        <begin position="76"/>
        <end position="96"/>
    </location>
</feature>
<evidence type="ECO:0000256" key="3">
    <source>
        <dbReference type="ARBA" id="ARBA00022475"/>
    </source>
</evidence>
<keyword evidence="4 7" id="KW-0812">Transmembrane</keyword>
<dbReference type="Pfam" id="PF01478">
    <property type="entry name" value="Peptidase_A24"/>
    <property type="match status" value="1"/>
</dbReference>
<dbReference type="GO" id="GO:0006465">
    <property type="term" value="P:signal peptide processing"/>
    <property type="evidence" value="ECO:0007669"/>
    <property type="project" value="TreeGrafter"/>
</dbReference>
<dbReference type="OrthoDB" id="9789291at2"/>
<evidence type="ECO:0000313" key="10">
    <source>
        <dbReference type="EMBL" id="RDU62988.1"/>
    </source>
</evidence>
<dbReference type="EMBL" id="NXLS01000004">
    <property type="protein sequence ID" value="RDU62988.1"/>
    <property type="molecule type" value="Genomic_DNA"/>
</dbReference>
<dbReference type="Pfam" id="PF06750">
    <property type="entry name" value="A24_N_bact"/>
    <property type="match status" value="1"/>
</dbReference>
<keyword evidence="3" id="KW-1003">Cell membrane</keyword>
<keyword evidence="11" id="KW-1185">Reference proteome</keyword>
<evidence type="ECO:0000256" key="7">
    <source>
        <dbReference type="SAM" id="Phobius"/>
    </source>
</evidence>
<evidence type="ECO:0000256" key="2">
    <source>
        <dbReference type="ARBA" id="ARBA00005801"/>
    </source>
</evidence>
<dbReference type="Gene3D" id="1.20.120.1220">
    <property type="match status" value="1"/>
</dbReference>
<dbReference type="PANTHER" id="PTHR30487:SF0">
    <property type="entry name" value="PREPILIN LEADER PEPTIDASE_N-METHYLTRANSFERASE-RELATED"/>
    <property type="match status" value="1"/>
</dbReference>
<evidence type="ECO:0000256" key="6">
    <source>
        <dbReference type="ARBA" id="ARBA00023136"/>
    </source>
</evidence>
<dbReference type="AlphaFoldDB" id="A0A3D8ICZ3"/>
<evidence type="ECO:0000256" key="1">
    <source>
        <dbReference type="ARBA" id="ARBA00004651"/>
    </source>
</evidence>
<evidence type="ECO:0000313" key="11">
    <source>
        <dbReference type="Proteomes" id="UP000256650"/>
    </source>
</evidence>
<evidence type="ECO:0000259" key="9">
    <source>
        <dbReference type="Pfam" id="PF06750"/>
    </source>
</evidence>
<comment type="caution">
    <text evidence="10">The sequence shown here is derived from an EMBL/GenBank/DDBJ whole genome shotgun (WGS) entry which is preliminary data.</text>
</comment>
<evidence type="ECO:0000259" key="8">
    <source>
        <dbReference type="Pfam" id="PF01478"/>
    </source>
</evidence>
<gene>
    <name evidence="10" type="ORF">CQA43_05010</name>
</gene>
<feature type="domain" description="Prepilin type IV endopeptidase peptidase" evidence="8">
    <location>
        <begin position="106"/>
        <end position="217"/>
    </location>
</feature>
<reference evidence="10 11" key="1">
    <citation type="submission" date="2018-04" db="EMBL/GenBank/DDBJ databases">
        <title>Novel Campyloabacter and Helicobacter Species and Strains.</title>
        <authorList>
            <person name="Mannion A.J."/>
            <person name="Shen Z."/>
            <person name="Fox J.G."/>
        </authorList>
    </citation>
    <scope>NUCLEOTIDE SEQUENCE [LARGE SCALE GENOMIC DNA]</scope>
    <source>
        <strain evidence="10 11">MIT 99-5101</strain>
    </source>
</reference>
<dbReference type="InterPro" id="IPR010627">
    <property type="entry name" value="Prepilin_pept_A24_N"/>
</dbReference>
<dbReference type="PANTHER" id="PTHR30487">
    <property type="entry name" value="TYPE 4 PREPILIN-LIKE PROTEINS LEADER PEPTIDE-PROCESSING ENZYME"/>
    <property type="match status" value="1"/>
</dbReference>
<name>A0A3D8ICZ3_9HELI</name>
<dbReference type="GO" id="GO:0005886">
    <property type="term" value="C:plasma membrane"/>
    <property type="evidence" value="ECO:0007669"/>
    <property type="project" value="UniProtKB-SubCell"/>
</dbReference>
<feature type="transmembrane region" description="Helical" evidence="7">
    <location>
        <begin position="128"/>
        <end position="150"/>
    </location>
</feature>
<feature type="transmembrane region" description="Helical" evidence="7">
    <location>
        <begin position="225"/>
        <end position="248"/>
    </location>
</feature>
<feature type="transmembrane region" description="Helical" evidence="7">
    <location>
        <begin position="102"/>
        <end position="121"/>
    </location>
</feature>
<organism evidence="10 11">
    <name type="scientific">Helicobacter ganmani</name>
    <dbReference type="NCBI Taxonomy" id="60246"/>
    <lineage>
        <taxon>Bacteria</taxon>
        <taxon>Pseudomonadati</taxon>
        <taxon>Campylobacterota</taxon>
        <taxon>Epsilonproteobacteria</taxon>
        <taxon>Campylobacterales</taxon>
        <taxon>Helicobacteraceae</taxon>
        <taxon>Helicobacter</taxon>
    </lineage>
</organism>
<comment type="similarity">
    <text evidence="2">Belongs to the peptidase A24 family.</text>
</comment>
<comment type="subcellular location">
    <subcellularLocation>
        <location evidence="1">Cell membrane</location>
        <topology evidence="1">Multi-pass membrane protein</topology>
    </subcellularLocation>
</comment>
<dbReference type="GO" id="GO:0004190">
    <property type="term" value="F:aspartic-type endopeptidase activity"/>
    <property type="evidence" value="ECO:0007669"/>
    <property type="project" value="InterPro"/>
</dbReference>
<feature type="domain" description="Prepilin peptidase A24 N-terminal" evidence="9">
    <location>
        <begin position="14"/>
        <end position="94"/>
    </location>
</feature>